<reference evidence="3" key="1">
    <citation type="submission" date="2017-04" db="EMBL/GenBank/DDBJ databases">
        <title>Function of individual gut microbiota members based on whole genome sequencing of pure cultures obtained from chicken caecum.</title>
        <authorList>
            <person name="Medvecky M."/>
            <person name="Cejkova D."/>
            <person name="Polansky O."/>
            <person name="Karasova D."/>
            <person name="Kubasova T."/>
            <person name="Cizek A."/>
            <person name="Rychlik I."/>
        </authorList>
    </citation>
    <scope>NUCLEOTIDE SEQUENCE [LARGE SCALE GENOMIC DNA]</scope>
    <source>
        <strain evidence="3">An75</strain>
    </source>
</reference>
<feature type="region of interest" description="Disordered" evidence="1">
    <location>
        <begin position="40"/>
        <end position="79"/>
    </location>
</feature>
<evidence type="ECO:0000256" key="1">
    <source>
        <dbReference type="SAM" id="MobiDB-lite"/>
    </source>
</evidence>
<evidence type="ECO:0000313" key="2">
    <source>
        <dbReference type="EMBL" id="OUN45871.1"/>
    </source>
</evidence>
<gene>
    <name evidence="2" type="ORF">B5G26_02310</name>
</gene>
<dbReference type="AlphaFoldDB" id="A0A1Y3UAM4"/>
<name>A0A1Y3UAM4_9FIRM</name>
<accession>A0A1Y3UAM4</accession>
<sequence>MPLPPGRARAFEAARFEAARKQGCACVAWSRKRRSGFISRQGVYESPRPSSYAPTCGQSVPKLWPHSRKSSRTAGNRQG</sequence>
<feature type="compositionally biased region" description="Polar residues" evidence="1">
    <location>
        <begin position="48"/>
        <end position="58"/>
    </location>
</feature>
<protein>
    <submittedName>
        <fullName evidence="2">Uncharacterized protein</fullName>
    </submittedName>
</protein>
<comment type="caution">
    <text evidence="2">The sequence shown here is derived from an EMBL/GenBank/DDBJ whole genome shotgun (WGS) entry which is preliminary data.</text>
</comment>
<proteinExistence type="predicted"/>
<dbReference type="Proteomes" id="UP000195455">
    <property type="component" value="Unassembled WGS sequence"/>
</dbReference>
<dbReference type="EMBL" id="NFHM01000001">
    <property type="protein sequence ID" value="OUN45871.1"/>
    <property type="molecule type" value="Genomic_DNA"/>
</dbReference>
<evidence type="ECO:0000313" key="3">
    <source>
        <dbReference type="Proteomes" id="UP000195455"/>
    </source>
</evidence>
<organism evidence="2 3">
    <name type="scientific">Anaerotignum lactatifermentans</name>
    <dbReference type="NCBI Taxonomy" id="160404"/>
    <lineage>
        <taxon>Bacteria</taxon>
        <taxon>Bacillati</taxon>
        <taxon>Bacillota</taxon>
        <taxon>Clostridia</taxon>
        <taxon>Lachnospirales</taxon>
        <taxon>Anaerotignaceae</taxon>
        <taxon>Anaerotignum</taxon>
    </lineage>
</organism>